<organism evidence="2 3">
    <name type="scientific">Stegodyphus mimosarum</name>
    <name type="common">African social velvet spider</name>
    <dbReference type="NCBI Taxonomy" id="407821"/>
    <lineage>
        <taxon>Eukaryota</taxon>
        <taxon>Metazoa</taxon>
        <taxon>Ecdysozoa</taxon>
        <taxon>Arthropoda</taxon>
        <taxon>Chelicerata</taxon>
        <taxon>Arachnida</taxon>
        <taxon>Araneae</taxon>
        <taxon>Araneomorphae</taxon>
        <taxon>Entelegynae</taxon>
        <taxon>Eresoidea</taxon>
        <taxon>Eresidae</taxon>
        <taxon>Stegodyphus</taxon>
    </lineage>
</organism>
<sequence>MGLADHIYRVGQETGARPGIPVILPSTFIGSPRCMQQNYQDSMAIVRDFGKPDLFLTFTCNPKWPEITENLFPGQKPHDRPDVVSRVFD</sequence>
<proteinExistence type="predicted"/>
<dbReference type="OrthoDB" id="6436357at2759"/>
<keyword evidence="3" id="KW-1185">Reference proteome</keyword>
<dbReference type="PANTHER" id="PTHR45786:SF74">
    <property type="entry name" value="ATP-DEPENDENT DNA HELICASE"/>
    <property type="match status" value="1"/>
</dbReference>
<dbReference type="AlphaFoldDB" id="A0A087UZD8"/>
<dbReference type="STRING" id="407821.A0A087UZD8"/>
<evidence type="ECO:0000313" key="2">
    <source>
        <dbReference type="EMBL" id="KFM82727.1"/>
    </source>
</evidence>
<evidence type="ECO:0000259" key="1">
    <source>
        <dbReference type="Pfam" id="PF14214"/>
    </source>
</evidence>
<evidence type="ECO:0000313" key="3">
    <source>
        <dbReference type="Proteomes" id="UP000054359"/>
    </source>
</evidence>
<dbReference type="EMBL" id="KK122437">
    <property type="protein sequence ID" value="KFM82727.1"/>
    <property type="molecule type" value="Genomic_DNA"/>
</dbReference>
<dbReference type="Proteomes" id="UP000054359">
    <property type="component" value="Unassembled WGS sequence"/>
</dbReference>
<dbReference type="OMA" id="MVIVARH"/>
<feature type="domain" description="Helitron helicase-like" evidence="1">
    <location>
        <begin position="16"/>
        <end position="89"/>
    </location>
</feature>
<gene>
    <name evidence="2" type="ORF">X975_20986</name>
</gene>
<protein>
    <recommendedName>
        <fullName evidence="1">Helitron helicase-like domain-containing protein</fullName>
    </recommendedName>
</protein>
<accession>A0A087UZD8</accession>
<dbReference type="Pfam" id="PF14214">
    <property type="entry name" value="Helitron_like_N"/>
    <property type="match status" value="1"/>
</dbReference>
<dbReference type="InterPro" id="IPR025476">
    <property type="entry name" value="Helitron_helicase-like"/>
</dbReference>
<dbReference type="PANTHER" id="PTHR45786">
    <property type="entry name" value="DNA BINDING PROTEIN-LIKE"/>
    <property type="match status" value="1"/>
</dbReference>
<reference evidence="2 3" key="1">
    <citation type="submission" date="2013-11" db="EMBL/GenBank/DDBJ databases">
        <title>Genome sequencing of Stegodyphus mimosarum.</title>
        <authorList>
            <person name="Bechsgaard J."/>
        </authorList>
    </citation>
    <scope>NUCLEOTIDE SEQUENCE [LARGE SCALE GENOMIC DNA]</scope>
</reference>
<name>A0A087UZD8_STEMI</name>
<feature type="non-terminal residue" evidence="2">
    <location>
        <position position="89"/>
    </location>
</feature>